<dbReference type="Gene3D" id="3.30.200.20">
    <property type="entry name" value="Phosphorylase Kinase, domain 1"/>
    <property type="match status" value="1"/>
</dbReference>
<feature type="region of interest" description="Disordered" evidence="1">
    <location>
        <begin position="1"/>
        <end position="30"/>
    </location>
</feature>
<dbReference type="EMBL" id="CABPSA010000007">
    <property type="protein sequence ID" value="VVE40064.1"/>
    <property type="molecule type" value="Genomic_DNA"/>
</dbReference>
<feature type="region of interest" description="Disordered" evidence="1">
    <location>
        <begin position="266"/>
        <end position="285"/>
    </location>
</feature>
<evidence type="ECO:0000256" key="1">
    <source>
        <dbReference type="SAM" id="MobiDB-lite"/>
    </source>
</evidence>
<sequence>MYNALPETQNSAGDSGSDRHSGVGKSVRGPVRVVHRSAVTVTSPLPSQHPHRVVIVPVIQPSTPYAPASPPLSGSAPANERNQQSKTAYRVRAGCPPASSKSWPDSLLAEFGAQIMRVTNAPTPDESTLQRLRSLGPVVLKKHNRTLPPVLTEVGRKAFAQLDELAANGQPTTARSSQASFKGALEDVAALNATMLATETFHAPPAQPAPHISKPKAAILTAWSQASSAFEDGGISSLARHQRVVSRNSGAVIRKQREVLHRGLTRDQPSGAAKNVSHQPKSAMLTESRSTSIAERIEGSNTVGGTVSWTVNFFSHFWTVKHDTDLITKFRKEHGRPPTDSEIKKKSSKFVNIIRKAEDVWGNVVRLVNPVPAAVKAMDDMGTVLDKHEKGQTVSPQDAEALNNLVIYMRLPNENAVVPSGKHSDKMVPEPGEEKNQIGKSVARSGGREHDEPPDISGDANEGGNAPISNESESAVLSRRCRAPACALTPISVEVSRGITPEMLINDIDVGQLTRQGKGYYQDAQGSMYLHVGDLKFVRLKSLGDPEHNRFHIVGTDGETKTLLKYDDNAFREESAEERLHYIRQALDSEERSHALSAEDIIAGTPGQSDGSAKNLLSHYEFPKGGVFSDIVFAEHFAKNNEVPSWATDYHIRAPRESTAPIRIIEDVKRIPFAEGDISPTPAGELKLGKVVDAGQSGTVFLDASDSRFVFKEISSENFSLDNLDDRSTYKEIAKNEAKSFEKYYGTGSAVLLQGKDGRLYIRQRRIPGTSLSEVPKGTLPGDANERFIAMVSVLHDRGIENTNLKAGDVYWDDASGKFYPVHINDISAKYAEWSSQWEERGDLDAKRRMDEHDMLYQRNIEDMYAAIQEKNTSHEDLSGIPKRGDFVDENGEFNKRGYISRMKEFYKDDTNHIGTDRAVRNGDLWERLQEKYPEITGNIDFDSNIQDLPGFTLTTIDGDRGDTLVLSAHGWFTEESTDIQIPKDKEIAFLAPHGRALVDPVAISRGLIPGQISQGSKEIPYMYAKLPGGDRIDAAGNGHSILDQAGSETEGIVKNYYLKNYEKESAAEKAYGVAQNRILRNPHKMDVLTPNLGEKKTLWHVFEAIKNDKKLQGYRVLVFQACREEIISEEPGRFSRIRPVNDGYYIGQNKNFPRKFDKDKRSAPWGQNFDGYIVREEVTVYLNEKKEVGSVTCEIKGVIPFVLVEAGAVVA</sequence>
<evidence type="ECO:0000259" key="2">
    <source>
        <dbReference type="Pfam" id="PF21527"/>
    </source>
</evidence>
<feature type="compositionally biased region" description="Polar residues" evidence="1">
    <location>
        <begin position="276"/>
        <end position="285"/>
    </location>
</feature>
<proteinExistence type="predicted"/>
<gene>
    <name evidence="4" type="ORF">PCO31010_04116</name>
</gene>
<organism evidence="4 5">
    <name type="scientific">Pandoraea commovens</name>
    <dbReference type="NCBI Taxonomy" id="2508289"/>
    <lineage>
        <taxon>Bacteria</taxon>
        <taxon>Pseudomonadati</taxon>
        <taxon>Pseudomonadota</taxon>
        <taxon>Betaproteobacteria</taxon>
        <taxon>Burkholderiales</taxon>
        <taxon>Burkholderiaceae</taxon>
        <taxon>Pandoraea</taxon>
    </lineage>
</organism>
<feature type="domain" description="Kinase OspG kinase" evidence="3">
    <location>
        <begin position="694"/>
        <end position="848"/>
    </location>
</feature>
<name>A0A5E4XUN5_9BURK</name>
<feature type="compositionally biased region" description="Polar residues" evidence="1">
    <location>
        <begin position="1"/>
        <end position="14"/>
    </location>
</feature>
<dbReference type="InterPro" id="IPR054466">
    <property type="entry name" value="OspG_kinase"/>
</dbReference>
<protein>
    <submittedName>
        <fullName evidence="4">Uncharacterized protein</fullName>
    </submittedName>
</protein>
<evidence type="ECO:0000313" key="5">
    <source>
        <dbReference type="Proteomes" id="UP000343335"/>
    </source>
</evidence>
<feature type="region of interest" description="Disordered" evidence="1">
    <location>
        <begin position="418"/>
        <end position="473"/>
    </location>
</feature>
<dbReference type="Pfam" id="PF21527">
    <property type="entry name" value="Stv"/>
    <property type="match status" value="1"/>
</dbReference>
<feature type="compositionally biased region" description="Basic and acidic residues" evidence="1">
    <location>
        <begin position="422"/>
        <end position="437"/>
    </location>
</feature>
<dbReference type="AlphaFoldDB" id="A0A5E4XUN5"/>
<accession>A0A5E4XUN5</accession>
<dbReference type="Pfam" id="PF22303">
    <property type="entry name" value="OspG_kinase"/>
    <property type="match status" value="1"/>
</dbReference>
<feature type="region of interest" description="Disordered" evidence="1">
    <location>
        <begin position="66"/>
        <end position="102"/>
    </location>
</feature>
<dbReference type="InterPro" id="IPR049002">
    <property type="entry name" value="Stv"/>
</dbReference>
<dbReference type="Gene3D" id="1.10.510.10">
    <property type="entry name" value="Transferase(Phosphotransferase) domain 1"/>
    <property type="match status" value="1"/>
</dbReference>
<reference evidence="4 5" key="1">
    <citation type="submission" date="2019-08" db="EMBL/GenBank/DDBJ databases">
        <authorList>
            <person name="Peeters C."/>
        </authorList>
    </citation>
    <scope>NUCLEOTIDE SEQUENCE [LARGE SCALE GENOMIC DNA]</scope>
    <source>
        <strain evidence="4 5">LMG 31010</strain>
    </source>
</reference>
<feature type="domain" description="Putative adhesin Stv" evidence="2">
    <location>
        <begin position="964"/>
        <end position="1125"/>
    </location>
</feature>
<evidence type="ECO:0000313" key="4">
    <source>
        <dbReference type="EMBL" id="VVE40064.1"/>
    </source>
</evidence>
<evidence type="ECO:0000259" key="3">
    <source>
        <dbReference type="Pfam" id="PF22303"/>
    </source>
</evidence>
<dbReference type="Proteomes" id="UP000343335">
    <property type="component" value="Unassembled WGS sequence"/>
</dbReference>